<dbReference type="AlphaFoldDB" id="A0A5N8X0L4"/>
<dbReference type="GO" id="GO:0070297">
    <property type="term" value="P:regulation of phosphorelay signal transduction system"/>
    <property type="evidence" value="ECO:0007669"/>
    <property type="project" value="TreeGrafter"/>
</dbReference>
<dbReference type="PANTHER" id="PTHR48100">
    <property type="entry name" value="BROAD-SPECIFICITY PHOSPHATASE YOR283W-RELATED"/>
    <property type="match status" value="1"/>
</dbReference>
<sequence length="202" mass="21815">MGDLLLVRHGATAWSLSGQHTSWTDLPLTDEGRTQAREVAPLLRSERIGTVFVSPLKRARETADLAGLARLYDVRVDADLSEWDYGAYEGVTTAEIHRTRPDWFLFTDGVAPGPPEHPGESPEEVGARADRMLAKVRAAAADTEDSVALVAHGHFLRVLTARWLGLPPSGGAFFQLGTGTVSRLGTEHGRPVVAGWNVRAAS</sequence>
<dbReference type="InterPro" id="IPR029033">
    <property type="entry name" value="His_PPase_superfam"/>
</dbReference>
<organism evidence="3 4">
    <name type="scientific">Streptomyces acidicola</name>
    <dbReference type="NCBI Taxonomy" id="2596892"/>
    <lineage>
        <taxon>Bacteria</taxon>
        <taxon>Bacillati</taxon>
        <taxon>Actinomycetota</taxon>
        <taxon>Actinomycetes</taxon>
        <taxon>Kitasatosporales</taxon>
        <taxon>Streptomycetaceae</taxon>
        <taxon>Streptomyces</taxon>
    </lineage>
</organism>
<proteinExistence type="predicted"/>
<dbReference type="SUPFAM" id="SSF53254">
    <property type="entry name" value="Phosphoglycerate mutase-like"/>
    <property type="match status" value="1"/>
</dbReference>
<gene>
    <name evidence="3" type="ORF">FPZ41_32765</name>
</gene>
<protein>
    <submittedName>
        <fullName evidence="3">Histidine phosphatase family protein</fullName>
    </submittedName>
</protein>
<dbReference type="PANTHER" id="PTHR48100:SF15">
    <property type="entry name" value="SEDOHEPTULOSE 1,7-BISPHOSPHATASE"/>
    <property type="match status" value="1"/>
</dbReference>
<dbReference type="GO" id="GO:0101006">
    <property type="term" value="F:protein histidine phosphatase activity"/>
    <property type="evidence" value="ECO:0007669"/>
    <property type="project" value="TreeGrafter"/>
</dbReference>
<feature type="active site" description="Tele-phosphohistidine intermediate" evidence="1">
    <location>
        <position position="9"/>
    </location>
</feature>
<reference evidence="3 4" key="1">
    <citation type="submission" date="2019-09" db="EMBL/GenBank/DDBJ databases">
        <authorList>
            <person name="Duangmal K."/>
            <person name="Teo W.F.A."/>
            <person name="Lipun K."/>
        </authorList>
    </citation>
    <scope>NUCLEOTIDE SEQUENCE [LARGE SCALE GENOMIC DNA]</scope>
    <source>
        <strain evidence="3 4">K1PN6</strain>
    </source>
</reference>
<dbReference type="Pfam" id="PF00300">
    <property type="entry name" value="His_Phos_1"/>
    <property type="match status" value="1"/>
</dbReference>
<accession>A0A5N8X0L4</accession>
<dbReference type="RefSeq" id="WP_152867235.1">
    <property type="nucleotide sequence ID" value="NZ_VMNX01000170.1"/>
</dbReference>
<feature type="binding site" evidence="2">
    <location>
        <begin position="82"/>
        <end position="85"/>
    </location>
    <ligand>
        <name>substrate</name>
    </ligand>
</feature>
<feature type="active site" description="Proton donor/acceptor" evidence="1">
    <location>
        <position position="82"/>
    </location>
</feature>
<dbReference type="CDD" id="cd07067">
    <property type="entry name" value="HP_PGM_like"/>
    <property type="match status" value="1"/>
</dbReference>
<name>A0A5N8X0L4_9ACTN</name>
<evidence type="ECO:0000313" key="4">
    <source>
        <dbReference type="Proteomes" id="UP000373149"/>
    </source>
</evidence>
<dbReference type="SMART" id="SM00855">
    <property type="entry name" value="PGAM"/>
    <property type="match status" value="1"/>
</dbReference>
<feature type="binding site" evidence="2">
    <location>
        <position position="58"/>
    </location>
    <ligand>
        <name>substrate</name>
    </ligand>
</feature>
<comment type="caution">
    <text evidence="3">The sequence shown here is derived from an EMBL/GenBank/DDBJ whole genome shotgun (WGS) entry which is preliminary data.</text>
</comment>
<dbReference type="Gene3D" id="3.40.50.1240">
    <property type="entry name" value="Phosphoglycerate mutase-like"/>
    <property type="match status" value="1"/>
</dbReference>
<evidence type="ECO:0000256" key="2">
    <source>
        <dbReference type="PIRSR" id="PIRSR613078-2"/>
    </source>
</evidence>
<evidence type="ECO:0000313" key="3">
    <source>
        <dbReference type="EMBL" id="MPY53079.1"/>
    </source>
</evidence>
<dbReference type="InterPro" id="IPR013078">
    <property type="entry name" value="His_Pase_superF_clade-1"/>
</dbReference>
<dbReference type="Proteomes" id="UP000373149">
    <property type="component" value="Unassembled WGS sequence"/>
</dbReference>
<evidence type="ECO:0000256" key="1">
    <source>
        <dbReference type="PIRSR" id="PIRSR613078-1"/>
    </source>
</evidence>
<dbReference type="EMBL" id="VMNX01000170">
    <property type="protein sequence ID" value="MPY53079.1"/>
    <property type="molecule type" value="Genomic_DNA"/>
</dbReference>
<dbReference type="InterPro" id="IPR050275">
    <property type="entry name" value="PGM_Phosphatase"/>
</dbReference>
<keyword evidence="4" id="KW-1185">Reference proteome</keyword>